<dbReference type="Gene3D" id="3.40.50.1000">
    <property type="entry name" value="HAD superfamily/HAD-like"/>
    <property type="match status" value="1"/>
</dbReference>
<evidence type="ECO:0000256" key="2">
    <source>
        <dbReference type="ARBA" id="ARBA00006024"/>
    </source>
</evidence>
<evidence type="ECO:0000256" key="5">
    <source>
        <dbReference type="ARBA" id="ARBA00022741"/>
    </source>
</evidence>
<dbReference type="SUPFAM" id="SSF81653">
    <property type="entry name" value="Calcium ATPase, transduction domain A"/>
    <property type="match status" value="1"/>
</dbReference>
<dbReference type="Pfam" id="PF00122">
    <property type="entry name" value="E1-E2_ATPase"/>
    <property type="match status" value="1"/>
</dbReference>
<keyword evidence="7" id="KW-1278">Translocase</keyword>
<feature type="transmembrane region" description="Helical" evidence="10">
    <location>
        <begin position="295"/>
        <end position="314"/>
    </location>
</feature>
<dbReference type="SFLD" id="SFLDG00002">
    <property type="entry name" value="C1.7:_P-type_atpase_like"/>
    <property type="match status" value="1"/>
</dbReference>
<keyword evidence="8 10" id="KW-1133">Transmembrane helix</keyword>
<dbReference type="EMBL" id="JASSPP010000001">
    <property type="protein sequence ID" value="MDK9580052.1"/>
    <property type="molecule type" value="Genomic_DNA"/>
</dbReference>
<dbReference type="CDD" id="cd00371">
    <property type="entry name" value="HMA"/>
    <property type="match status" value="1"/>
</dbReference>
<dbReference type="PROSITE" id="PS00154">
    <property type="entry name" value="ATPASE_E1_E2"/>
    <property type="match status" value="1"/>
</dbReference>
<dbReference type="Proteomes" id="UP001225134">
    <property type="component" value="Unassembled WGS sequence"/>
</dbReference>
<dbReference type="InterPro" id="IPR006121">
    <property type="entry name" value="HMA_dom"/>
</dbReference>
<evidence type="ECO:0000256" key="1">
    <source>
        <dbReference type="ARBA" id="ARBA00004127"/>
    </source>
</evidence>
<comment type="caution">
    <text evidence="12">The sequence shown here is derived from an EMBL/GenBank/DDBJ whole genome shotgun (WGS) entry which is preliminary data.</text>
</comment>
<keyword evidence="9 10" id="KW-0472">Membrane</keyword>
<keyword evidence="5 10" id="KW-0547">Nucleotide-binding</keyword>
<dbReference type="SFLD" id="SFLDS00003">
    <property type="entry name" value="Haloacid_Dehalogenase"/>
    <property type="match status" value="1"/>
</dbReference>
<dbReference type="SUPFAM" id="SSF56784">
    <property type="entry name" value="HAD-like"/>
    <property type="match status" value="1"/>
</dbReference>
<dbReference type="NCBIfam" id="TIGR01525">
    <property type="entry name" value="ATPase-IB_hvy"/>
    <property type="match status" value="1"/>
</dbReference>
<dbReference type="InterPro" id="IPR008250">
    <property type="entry name" value="ATPase_P-typ_transduc_dom_A_sf"/>
</dbReference>
<organism evidence="12 13">
    <name type="scientific">Sneathia sanguinegens</name>
    <dbReference type="NCBI Taxonomy" id="40543"/>
    <lineage>
        <taxon>Bacteria</taxon>
        <taxon>Fusobacteriati</taxon>
        <taxon>Fusobacteriota</taxon>
        <taxon>Fusobacteriia</taxon>
        <taxon>Fusobacteriales</taxon>
        <taxon>Leptotrichiaceae</taxon>
        <taxon>Sneathia</taxon>
    </lineage>
</organism>
<evidence type="ECO:0000256" key="10">
    <source>
        <dbReference type="RuleBase" id="RU362081"/>
    </source>
</evidence>
<feature type="domain" description="P-type ATPase A" evidence="11">
    <location>
        <begin position="194"/>
        <end position="275"/>
    </location>
</feature>
<keyword evidence="3 10" id="KW-0812">Transmembrane</keyword>
<dbReference type="RefSeq" id="WP_285152455.1">
    <property type="nucleotide sequence ID" value="NZ_JASSPP010000001.1"/>
</dbReference>
<sequence>MKIYKVIGMSCKACAVKIEENLEKNGVKFKLNFIAEKLVIENTNGVDIVKVVENLGYKLVEDTEKVEEKEVNLGLVGVLSIISMSLAMSSIKNSGYFQLLLSLIVIFLSKDILFLGIKSIIKLTFTMYSLISLGVLISFVYSVYNLIILKNNLIYFDSTCMILFVVLLGKKIEKKLKKNTNKAIENLTSIIPNKGEVKIGDILTLNKDSIASFDGKILEGFGIFDEKLITGESKQKIKRKNDRVYAGCKLIDGNIKYIIDLKKEDMVIYRIKNMLELACKIQSPLTNFTDKLTKVFVPIVILISFFTYVIGRNINNAICVLLISCPCAIGLSIPICLIVIVGSLAKKNILIKDGSAILNSIKIDKIVFDKTGTLTKGKPIVKDISINVEDIEYVYNMEKNLSHPIAKSIKEYLKKNYVVEDKDINVRNYQGLGVGYSDYLVGSINLMLRKGIDVSKINNKYKDLSKEGKTVILISKYKEIRGLITLIDDINDNAPLFINYCKKNNIDMSILSGDNRYTTKYIADKLGIEKYNFEVLPYEKSTYIEDILEKDKVVAMVGDGINDIVAINNANIGIAINKGAIPTLETSDVVINDLMDITILQEYSKLCLRYIKENLFLQ</sequence>
<dbReference type="SUPFAM" id="SSF81665">
    <property type="entry name" value="Calcium ATPase, transmembrane domain M"/>
    <property type="match status" value="1"/>
</dbReference>
<keyword evidence="4 10" id="KW-0479">Metal-binding</keyword>
<dbReference type="InterPro" id="IPR044492">
    <property type="entry name" value="P_typ_ATPase_HD_dom"/>
</dbReference>
<dbReference type="PANTHER" id="PTHR43520">
    <property type="entry name" value="ATP7, ISOFORM B"/>
    <property type="match status" value="1"/>
</dbReference>
<dbReference type="SFLD" id="SFLDF00027">
    <property type="entry name" value="p-type_atpase"/>
    <property type="match status" value="1"/>
</dbReference>
<dbReference type="InterPro" id="IPR001757">
    <property type="entry name" value="P_typ_ATPase"/>
</dbReference>
<dbReference type="InterPro" id="IPR018303">
    <property type="entry name" value="ATPase_P-typ_P_site"/>
</dbReference>
<dbReference type="InterPro" id="IPR023214">
    <property type="entry name" value="HAD_sf"/>
</dbReference>
<evidence type="ECO:0000256" key="4">
    <source>
        <dbReference type="ARBA" id="ARBA00022723"/>
    </source>
</evidence>
<dbReference type="PRINTS" id="PR00119">
    <property type="entry name" value="CATATPASE"/>
</dbReference>
<dbReference type="InterPro" id="IPR036412">
    <property type="entry name" value="HAD-like_sf"/>
</dbReference>
<dbReference type="InterPro" id="IPR027256">
    <property type="entry name" value="P-typ_ATPase_IB"/>
</dbReference>
<dbReference type="InterPro" id="IPR023298">
    <property type="entry name" value="ATPase_P-typ_TM_dom_sf"/>
</dbReference>
<evidence type="ECO:0000256" key="6">
    <source>
        <dbReference type="ARBA" id="ARBA00022840"/>
    </source>
</evidence>
<keyword evidence="10" id="KW-1003">Cell membrane</keyword>
<comment type="subcellular location">
    <subcellularLocation>
        <location evidence="10">Cell membrane</location>
    </subcellularLocation>
    <subcellularLocation>
        <location evidence="1">Endomembrane system</location>
        <topology evidence="1">Multi-pass membrane protein</topology>
    </subcellularLocation>
</comment>
<gene>
    <name evidence="12" type="ORF">QQA45_00710</name>
</gene>
<feature type="transmembrane region" description="Helical" evidence="10">
    <location>
        <begin position="153"/>
        <end position="169"/>
    </location>
</feature>
<evidence type="ECO:0000313" key="13">
    <source>
        <dbReference type="Proteomes" id="UP001225134"/>
    </source>
</evidence>
<name>A0ABT7HIQ5_9FUSO</name>
<dbReference type="InterPro" id="IPR059000">
    <property type="entry name" value="ATPase_P-type_domA"/>
</dbReference>
<comment type="similarity">
    <text evidence="2 10">Belongs to the cation transport ATPase (P-type) (TC 3.A.3) family. Type IB subfamily.</text>
</comment>
<feature type="transmembrane region" description="Helical" evidence="10">
    <location>
        <begin position="71"/>
        <end position="91"/>
    </location>
</feature>
<protein>
    <submittedName>
        <fullName evidence="12">Cation-translocating P-type ATPase</fullName>
    </submittedName>
</protein>
<dbReference type="Gene3D" id="3.30.70.100">
    <property type="match status" value="1"/>
</dbReference>
<evidence type="ECO:0000256" key="7">
    <source>
        <dbReference type="ARBA" id="ARBA00022967"/>
    </source>
</evidence>
<dbReference type="NCBIfam" id="TIGR01494">
    <property type="entry name" value="ATPase_P-type"/>
    <property type="match status" value="1"/>
</dbReference>
<dbReference type="Gene3D" id="3.40.1110.10">
    <property type="entry name" value="Calcium-transporting ATPase, cytoplasmic domain N"/>
    <property type="match status" value="1"/>
</dbReference>
<keyword evidence="13" id="KW-1185">Reference proteome</keyword>
<proteinExistence type="inferred from homology"/>
<evidence type="ECO:0000256" key="8">
    <source>
        <dbReference type="ARBA" id="ARBA00022989"/>
    </source>
</evidence>
<accession>A0ABT7HIQ5</accession>
<dbReference type="InterPro" id="IPR023299">
    <property type="entry name" value="ATPase_P-typ_cyto_dom_N"/>
</dbReference>
<feature type="transmembrane region" description="Helical" evidence="10">
    <location>
        <begin position="97"/>
        <end position="115"/>
    </location>
</feature>
<evidence type="ECO:0000256" key="9">
    <source>
        <dbReference type="ARBA" id="ARBA00023136"/>
    </source>
</evidence>
<dbReference type="Pfam" id="PF00702">
    <property type="entry name" value="Hydrolase"/>
    <property type="match status" value="1"/>
</dbReference>
<dbReference type="InterPro" id="IPR036163">
    <property type="entry name" value="HMA_dom_sf"/>
</dbReference>
<keyword evidence="6 10" id="KW-0067">ATP-binding</keyword>
<dbReference type="SUPFAM" id="SSF55008">
    <property type="entry name" value="HMA, heavy metal-associated domain"/>
    <property type="match status" value="1"/>
</dbReference>
<dbReference type="Gene3D" id="2.70.150.10">
    <property type="entry name" value="Calcium-transporting ATPase, cytoplasmic transduction domain A"/>
    <property type="match status" value="1"/>
</dbReference>
<dbReference type="PANTHER" id="PTHR43520:SF8">
    <property type="entry name" value="P-TYPE CU(+) TRANSPORTER"/>
    <property type="match status" value="1"/>
</dbReference>
<feature type="transmembrane region" description="Helical" evidence="10">
    <location>
        <begin position="127"/>
        <end position="147"/>
    </location>
</feature>
<evidence type="ECO:0000256" key="3">
    <source>
        <dbReference type="ARBA" id="ARBA00022692"/>
    </source>
</evidence>
<evidence type="ECO:0000313" key="12">
    <source>
        <dbReference type="EMBL" id="MDK9580052.1"/>
    </source>
</evidence>
<evidence type="ECO:0000259" key="11">
    <source>
        <dbReference type="Pfam" id="PF00122"/>
    </source>
</evidence>
<feature type="transmembrane region" description="Helical" evidence="10">
    <location>
        <begin position="320"/>
        <end position="345"/>
    </location>
</feature>
<reference evidence="12 13" key="1">
    <citation type="submission" date="2023-06" db="EMBL/GenBank/DDBJ databases">
        <title>Antibody response to the Sneathia vaginalis cytopathogenic toxin A during pregnancy.</title>
        <authorList>
            <person name="Mccoy Z.T."/>
            <person name="Serrano M.G."/>
            <person name="Spaine K."/>
            <person name="Edwards D.J."/>
            <person name="Buck G.A."/>
            <person name="Jefferson K."/>
        </authorList>
    </citation>
    <scope>NUCLEOTIDE SEQUENCE [LARGE SCALE GENOMIC DNA]</scope>
    <source>
        <strain evidence="12 13">CCUG 42621</strain>
    </source>
</reference>